<name>A0AAP4EYY2_9FIRM</name>
<evidence type="ECO:0000313" key="2">
    <source>
        <dbReference type="Proteomes" id="UP001300383"/>
    </source>
</evidence>
<keyword evidence="2" id="KW-1185">Reference proteome</keyword>
<dbReference type="AlphaFoldDB" id="A0AAP4EYY2"/>
<dbReference type="Pfam" id="PF14056">
    <property type="entry name" value="DUF4250"/>
    <property type="match status" value="1"/>
</dbReference>
<comment type="caution">
    <text evidence="1">The sequence shown here is derived from an EMBL/GenBank/DDBJ whole genome shotgun (WGS) entry which is preliminary data.</text>
</comment>
<sequence>MDLPKDAVMLLSVVNMKLRDFYPSLEAFCEAAEIGVEELKEKMAAIDYEYDRDANQFV</sequence>
<organism evidence="1 2">
    <name type="scientific">Fusibacillus kribbianus</name>
    <dbReference type="NCBI Taxonomy" id="3044208"/>
    <lineage>
        <taxon>Bacteria</taxon>
        <taxon>Bacillati</taxon>
        <taxon>Bacillota</taxon>
        <taxon>Clostridia</taxon>
        <taxon>Lachnospirales</taxon>
        <taxon>Lachnospiraceae</taxon>
        <taxon>Fusibacillus</taxon>
    </lineage>
</organism>
<accession>A0AAP4EYY2</accession>
<dbReference type="EMBL" id="JASGBQ010000001">
    <property type="protein sequence ID" value="MDI9241150.1"/>
    <property type="molecule type" value="Genomic_DNA"/>
</dbReference>
<gene>
    <name evidence="1" type="ORF">QJ036_01485</name>
</gene>
<proteinExistence type="predicted"/>
<reference evidence="1 2" key="1">
    <citation type="submission" date="2023-05" db="EMBL/GenBank/DDBJ databases">
        <title>[ruminococcus] sp. nov., isolated from a pig farm feces dump.</title>
        <authorList>
            <person name="Chang Y.-H."/>
        </authorList>
    </citation>
    <scope>NUCLEOTIDE SEQUENCE [LARGE SCALE GENOMIC DNA]</scope>
    <source>
        <strain evidence="1 2">YH-rum2234</strain>
    </source>
</reference>
<protein>
    <submittedName>
        <fullName evidence="1">DUF4250 domain-containing protein</fullName>
    </submittedName>
</protein>
<dbReference type="Proteomes" id="UP001300383">
    <property type="component" value="Unassembled WGS sequence"/>
</dbReference>
<evidence type="ECO:0000313" key="1">
    <source>
        <dbReference type="EMBL" id="MDI9241150.1"/>
    </source>
</evidence>
<dbReference type="InterPro" id="IPR025346">
    <property type="entry name" value="DUF4250"/>
</dbReference>
<dbReference type="RefSeq" id="WP_283229652.1">
    <property type="nucleotide sequence ID" value="NZ_JASGBQ010000001.1"/>
</dbReference>